<dbReference type="EMBL" id="MTLA01000108">
    <property type="protein sequence ID" value="OOP68446.1"/>
    <property type="molecule type" value="Genomic_DNA"/>
</dbReference>
<evidence type="ECO:0000256" key="1">
    <source>
        <dbReference type="ARBA" id="ARBA00004651"/>
    </source>
</evidence>
<sequence length="125" mass="14663">MPELQLMFNRHRKYMLYLLSLYILGWGFTQYQSVFLGLFFGTTISLYNHWLMVRRTKRFGEAVETGGKFRSFGTVTRMVAAVLAVMVATRYPDHFNFLCVILGLMTSYVVIMIDFIIHHIIQSHK</sequence>
<evidence type="ECO:0000256" key="2">
    <source>
        <dbReference type="ARBA" id="ARBA00022475"/>
    </source>
</evidence>
<dbReference type="AlphaFoldDB" id="A0A8E2IEJ6"/>
<feature type="transmembrane region" description="Helical" evidence="6">
    <location>
        <begin position="95"/>
        <end position="117"/>
    </location>
</feature>
<evidence type="ECO:0000313" key="8">
    <source>
        <dbReference type="Proteomes" id="UP000189761"/>
    </source>
</evidence>
<evidence type="ECO:0000313" key="7">
    <source>
        <dbReference type="EMBL" id="OOP68446.1"/>
    </source>
</evidence>
<proteinExistence type="predicted"/>
<keyword evidence="8" id="KW-1185">Reference proteome</keyword>
<dbReference type="PANTHER" id="PTHR40035:SF1">
    <property type="entry name" value="ATP SYNTHASE PROTEIN I"/>
    <property type="match status" value="1"/>
</dbReference>
<dbReference type="Pfam" id="PF03899">
    <property type="entry name" value="ATP-synt_I"/>
    <property type="match status" value="1"/>
</dbReference>
<name>A0A8E2IEJ6_9BACI</name>
<dbReference type="GO" id="GO:0005886">
    <property type="term" value="C:plasma membrane"/>
    <property type="evidence" value="ECO:0007669"/>
    <property type="project" value="UniProtKB-SubCell"/>
</dbReference>
<keyword evidence="3 6" id="KW-0812">Transmembrane</keyword>
<dbReference type="PANTHER" id="PTHR40035">
    <property type="entry name" value="ATP SYNTHASE PROTEIN I"/>
    <property type="match status" value="1"/>
</dbReference>
<reference evidence="7 8" key="1">
    <citation type="submission" date="2017-01" db="EMBL/GenBank/DDBJ databases">
        <title>Draft genome sequence of Bacillus oleronius.</title>
        <authorList>
            <person name="Allam M."/>
        </authorList>
    </citation>
    <scope>NUCLEOTIDE SEQUENCE [LARGE SCALE GENOMIC DNA]</scope>
    <source>
        <strain evidence="7 8">DSM 9356</strain>
    </source>
</reference>
<keyword evidence="2" id="KW-1003">Cell membrane</keyword>
<accession>A0A8E2IEJ6</accession>
<dbReference type="Proteomes" id="UP000189761">
    <property type="component" value="Unassembled WGS sequence"/>
</dbReference>
<evidence type="ECO:0000256" key="6">
    <source>
        <dbReference type="SAM" id="Phobius"/>
    </source>
</evidence>
<dbReference type="RefSeq" id="WP_058005269.1">
    <property type="nucleotide sequence ID" value="NZ_CP065424.1"/>
</dbReference>
<dbReference type="InterPro" id="IPR005598">
    <property type="entry name" value="ATP_synth_I"/>
</dbReference>
<evidence type="ECO:0000256" key="3">
    <source>
        <dbReference type="ARBA" id="ARBA00022692"/>
    </source>
</evidence>
<gene>
    <name evidence="7" type="ORF">BWZ43_10345</name>
</gene>
<organism evidence="7 8">
    <name type="scientific">Heyndrickxia oleronia</name>
    <dbReference type="NCBI Taxonomy" id="38875"/>
    <lineage>
        <taxon>Bacteria</taxon>
        <taxon>Bacillati</taxon>
        <taxon>Bacillota</taxon>
        <taxon>Bacilli</taxon>
        <taxon>Bacillales</taxon>
        <taxon>Bacillaceae</taxon>
        <taxon>Heyndrickxia</taxon>
    </lineage>
</organism>
<protein>
    <submittedName>
        <fullName evidence="7">ATP synthase subunit</fullName>
    </submittedName>
</protein>
<keyword evidence="5 6" id="KW-0472">Membrane</keyword>
<dbReference type="InterPro" id="IPR039072">
    <property type="entry name" value="ATP_synth_I_Bacilli"/>
</dbReference>
<evidence type="ECO:0000256" key="5">
    <source>
        <dbReference type="ARBA" id="ARBA00023136"/>
    </source>
</evidence>
<feature type="transmembrane region" description="Helical" evidence="6">
    <location>
        <begin position="12"/>
        <end position="28"/>
    </location>
</feature>
<keyword evidence="4 6" id="KW-1133">Transmembrane helix</keyword>
<comment type="caution">
    <text evidence="7">The sequence shown here is derived from an EMBL/GenBank/DDBJ whole genome shotgun (WGS) entry which is preliminary data.</text>
</comment>
<evidence type="ECO:0000256" key="4">
    <source>
        <dbReference type="ARBA" id="ARBA00022989"/>
    </source>
</evidence>
<comment type="subcellular location">
    <subcellularLocation>
        <location evidence="1">Cell membrane</location>
        <topology evidence="1">Multi-pass membrane protein</topology>
    </subcellularLocation>
</comment>
<feature type="transmembrane region" description="Helical" evidence="6">
    <location>
        <begin position="34"/>
        <end position="51"/>
    </location>
</feature>